<evidence type="ECO:0000259" key="12">
    <source>
        <dbReference type="Pfam" id="PF05425"/>
    </source>
</evidence>
<evidence type="ECO:0000256" key="4">
    <source>
        <dbReference type="ARBA" id="ARBA00022723"/>
    </source>
</evidence>
<keyword evidence="14" id="KW-1185">Reference proteome</keyword>
<evidence type="ECO:0000259" key="11">
    <source>
        <dbReference type="Pfam" id="PF04234"/>
    </source>
</evidence>
<feature type="transmembrane region" description="Helical" evidence="10">
    <location>
        <begin position="260"/>
        <end position="279"/>
    </location>
</feature>
<evidence type="ECO:0000256" key="5">
    <source>
        <dbReference type="ARBA" id="ARBA00022729"/>
    </source>
</evidence>
<feature type="domain" description="Copper resistance protein D" evidence="12">
    <location>
        <begin position="372"/>
        <end position="496"/>
    </location>
</feature>
<evidence type="ECO:0000256" key="1">
    <source>
        <dbReference type="ARBA" id="ARBA00004651"/>
    </source>
</evidence>
<reference evidence="13 14" key="1">
    <citation type="journal article" date="2021" name="Int. J. Syst. Evol. Microbiol.">
        <title>Reticulibacter mediterranei gen. nov., sp. nov., within the new family Reticulibacteraceae fam. nov., and Ktedonospora formicarum gen. nov., sp. nov., Ktedonobacter robiniae sp. nov., Dictyobacter formicarum sp. nov. and Dictyobacter arantiisoli sp. nov., belonging to the class Ktedonobacteria.</title>
        <authorList>
            <person name="Yabe S."/>
            <person name="Zheng Y."/>
            <person name="Wang C.M."/>
            <person name="Sakai Y."/>
            <person name="Abe K."/>
            <person name="Yokota A."/>
            <person name="Donadio S."/>
            <person name="Cavaletti L."/>
            <person name="Monciardini P."/>
        </authorList>
    </citation>
    <scope>NUCLEOTIDE SEQUENCE [LARGE SCALE GENOMIC DNA]</scope>
    <source>
        <strain evidence="13 14">SOSP1-30</strain>
    </source>
</reference>
<feature type="transmembrane region" description="Helical" evidence="10">
    <location>
        <begin position="220"/>
        <end position="240"/>
    </location>
</feature>
<feature type="domain" description="CopC" evidence="11">
    <location>
        <begin position="41"/>
        <end position="131"/>
    </location>
</feature>
<keyword evidence="3 10" id="KW-0812">Transmembrane</keyword>
<accession>A0ABQ3UJ27</accession>
<keyword evidence="8 10" id="KW-0472">Membrane</keyword>
<protein>
    <submittedName>
        <fullName evidence="13">Transport integral membrane protein</fullName>
    </submittedName>
</protein>
<evidence type="ECO:0000256" key="10">
    <source>
        <dbReference type="SAM" id="Phobius"/>
    </source>
</evidence>
<dbReference type="InterPro" id="IPR008457">
    <property type="entry name" value="Cu-R_CopD_dom"/>
</dbReference>
<evidence type="ECO:0000256" key="9">
    <source>
        <dbReference type="SAM" id="MobiDB-lite"/>
    </source>
</evidence>
<evidence type="ECO:0000313" key="13">
    <source>
        <dbReference type="EMBL" id="GHO52703.1"/>
    </source>
</evidence>
<sequence length="632" mass="68446">MQAQRFFRATPHIHIFLTIAASLALLLLVMTPLPGQASSILLHSDPPADKLLLTAPSEVHLWFSEDLNSAASTVMVQNAEHRRVDLRTYASGHELVVPLQSPLPPGVYTVSWRTLASYDGQTLTGAFSFGVTVPDGALPQGANLTGVANAFGATPLASGQLDLASVLYGLMQTILALGATFWVGTLFWRAFITRKQASTEHQAIREREEQIFEQKLAQPLLILLLCANIGLLLSNSLALAQGEGTQVIPSALQLLTTGGFGTYWLLQQLLLIVALLLPAQTTPATDAQYSRSSLVTWGRLALGCALLLLFALSGHGASTTISGSPLLGLGSDWLHWLGTTMWVGGMFYVAWVYLPALRDQLPLTQGKALLNTLGTFSPLALTGLLLLLVTGLFSSNLHLQSWEQLLSTPYGRTLIVKCLLLGILLCVGAVQDLLIRPRINRDYKKIERIQLEAGEEAKARFAADVSKKIERQVEHATRTLHTLLRWEALLGVTLLLASSLMSVYATTTAPAQPASSTGTATKTNKPFQGSMRTEDQQFNVQLTISPNRIGPNTFTVHVLDKLGQNAKNIQVGLAADMVEMRMGATLLTLQPDNKGNFSGTAILPMSGLWQIDVHIRTTDTAQHTASFRIQTS</sequence>
<feature type="transmembrane region" description="Helical" evidence="10">
    <location>
        <begin position="300"/>
        <end position="321"/>
    </location>
</feature>
<evidence type="ECO:0000256" key="6">
    <source>
        <dbReference type="ARBA" id="ARBA00022989"/>
    </source>
</evidence>
<dbReference type="Pfam" id="PF04234">
    <property type="entry name" value="CopC"/>
    <property type="match status" value="1"/>
</dbReference>
<dbReference type="RefSeq" id="WP_201369580.1">
    <property type="nucleotide sequence ID" value="NZ_BNJG01000001.1"/>
</dbReference>
<dbReference type="SUPFAM" id="SSF81296">
    <property type="entry name" value="E set domains"/>
    <property type="match status" value="1"/>
</dbReference>
<dbReference type="InterPro" id="IPR014756">
    <property type="entry name" value="Ig_E-set"/>
</dbReference>
<feature type="transmembrane region" description="Helical" evidence="10">
    <location>
        <begin position="368"/>
        <end position="394"/>
    </location>
</feature>
<organism evidence="13 14">
    <name type="scientific">Ktedonobacter robiniae</name>
    <dbReference type="NCBI Taxonomy" id="2778365"/>
    <lineage>
        <taxon>Bacteria</taxon>
        <taxon>Bacillati</taxon>
        <taxon>Chloroflexota</taxon>
        <taxon>Ktedonobacteria</taxon>
        <taxon>Ktedonobacterales</taxon>
        <taxon>Ktedonobacteraceae</taxon>
        <taxon>Ktedonobacter</taxon>
    </lineage>
</organism>
<dbReference type="Proteomes" id="UP000654345">
    <property type="component" value="Unassembled WGS sequence"/>
</dbReference>
<keyword evidence="4" id="KW-0479">Metal-binding</keyword>
<keyword evidence="6 10" id="KW-1133">Transmembrane helix</keyword>
<feature type="compositionally biased region" description="Polar residues" evidence="9">
    <location>
        <begin position="522"/>
        <end position="531"/>
    </location>
</feature>
<evidence type="ECO:0000256" key="7">
    <source>
        <dbReference type="ARBA" id="ARBA00023008"/>
    </source>
</evidence>
<evidence type="ECO:0000256" key="3">
    <source>
        <dbReference type="ARBA" id="ARBA00022692"/>
    </source>
</evidence>
<gene>
    <name evidence="13" type="ORF">KSB_11780</name>
</gene>
<dbReference type="InterPro" id="IPR007348">
    <property type="entry name" value="CopC_dom"/>
</dbReference>
<keyword evidence="2" id="KW-1003">Cell membrane</keyword>
<evidence type="ECO:0000313" key="14">
    <source>
        <dbReference type="Proteomes" id="UP000654345"/>
    </source>
</evidence>
<dbReference type="Gene3D" id="2.60.40.1220">
    <property type="match status" value="1"/>
</dbReference>
<comment type="caution">
    <text evidence="13">The sequence shown here is derived from an EMBL/GenBank/DDBJ whole genome shotgun (WGS) entry which is preliminary data.</text>
</comment>
<evidence type="ECO:0000256" key="2">
    <source>
        <dbReference type="ARBA" id="ARBA00022475"/>
    </source>
</evidence>
<dbReference type="PANTHER" id="PTHR34820:SF4">
    <property type="entry name" value="INNER MEMBRANE PROTEIN YEBZ"/>
    <property type="match status" value="1"/>
</dbReference>
<evidence type="ECO:0000256" key="8">
    <source>
        <dbReference type="ARBA" id="ARBA00023136"/>
    </source>
</evidence>
<dbReference type="EMBL" id="BNJG01000001">
    <property type="protein sequence ID" value="GHO52703.1"/>
    <property type="molecule type" value="Genomic_DNA"/>
</dbReference>
<dbReference type="InterPro" id="IPR032694">
    <property type="entry name" value="CopC/D"/>
</dbReference>
<dbReference type="PANTHER" id="PTHR34820">
    <property type="entry name" value="INNER MEMBRANE PROTEIN YEBZ"/>
    <property type="match status" value="1"/>
</dbReference>
<feature type="transmembrane region" description="Helical" evidence="10">
    <location>
        <begin position="414"/>
        <end position="435"/>
    </location>
</feature>
<feature type="transmembrane region" description="Helical" evidence="10">
    <location>
        <begin position="166"/>
        <end position="188"/>
    </location>
</feature>
<comment type="subcellular location">
    <subcellularLocation>
        <location evidence="1">Cell membrane</location>
        <topology evidence="1">Multi-pass membrane protein</topology>
    </subcellularLocation>
</comment>
<feature type="compositionally biased region" description="Low complexity" evidence="9">
    <location>
        <begin position="511"/>
        <end position="521"/>
    </location>
</feature>
<feature type="region of interest" description="Disordered" evidence="9">
    <location>
        <begin position="511"/>
        <end position="531"/>
    </location>
</feature>
<name>A0ABQ3UJ27_9CHLR</name>
<keyword evidence="7" id="KW-0186">Copper</keyword>
<keyword evidence="5" id="KW-0732">Signal</keyword>
<dbReference type="InterPro" id="IPR014755">
    <property type="entry name" value="Cu-Rt/internalin_Ig-like"/>
</dbReference>
<dbReference type="Pfam" id="PF05425">
    <property type="entry name" value="CopD"/>
    <property type="match status" value="1"/>
</dbReference>
<proteinExistence type="predicted"/>
<feature type="transmembrane region" description="Helical" evidence="10">
    <location>
        <begin position="333"/>
        <end position="356"/>
    </location>
</feature>